<organism evidence="6 7">
    <name type="scientific">Nocardia africana</name>
    <dbReference type="NCBI Taxonomy" id="134964"/>
    <lineage>
        <taxon>Bacteria</taxon>
        <taxon>Bacillati</taxon>
        <taxon>Actinomycetota</taxon>
        <taxon>Actinomycetes</taxon>
        <taxon>Mycobacteriales</taxon>
        <taxon>Nocardiaceae</taxon>
        <taxon>Nocardia</taxon>
    </lineage>
</organism>
<keyword evidence="2 5" id="KW-0812">Transmembrane</keyword>
<evidence type="ECO:0000256" key="3">
    <source>
        <dbReference type="ARBA" id="ARBA00022989"/>
    </source>
</evidence>
<name>A0ABW6NPW5_9NOCA</name>
<keyword evidence="4 5" id="KW-0472">Membrane</keyword>
<dbReference type="Proteomes" id="UP001601521">
    <property type="component" value="Unassembled WGS sequence"/>
</dbReference>
<comment type="subcellular location">
    <subcellularLocation>
        <location evidence="1">Membrane</location>
        <topology evidence="1">Multi-pass membrane protein</topology>
    </subcellularLocation>
</comment>
<comment type="caution">
    <text evidence="6">The sequence shown here is derived from an EMBL/GenBank/DDBJ whole genome shotgun (WGS) entry which is preliminary data.</text>
</comment>
<evidence type="ECO:0000313" key="6">
    <source>
        <dbReference type="EMBL" id="MFF0456487.1"/>
    </source>
</evidence>
<evidence type="ECO:0000256" key="1">
    <source>
        <dbReference type="ARBA" id="ARBA00004141"/>
    </source>
</evidence>
<evidence type="ECO:0000256" key="5">
    <source>
        <dbReference type="SAM" id="Phobius"/>
    </source>
</evidence>
<feature type="transmembrane region" description="Helical" evidence="5">
    <location>
        <begin position="54"/>
        <end position="75"/>
    </location>
</feature>
<evidence type="ECO:0000256" key="2">
    <source>
        <dbReference type="ARBA" id="ARBA00022692"/>
    </source>
</evidence>
<keyword evidence="7" id="KW-1185">Reference proteome</keyword>
<dbReference type="InterPro" id="IPR032808">
    <property type="entry name" value="DoxX"/>
</dbReference>
<proteinExistence type="predicted"/>
<feature type="transmembrane region" description="Helical" evidence="5">
    <location>
        <begin position="27"/>
        <end position="47"/>
    </location>
</feature>
<evidence type="ECO:0000256" key="4">
    <source>
        <dbReference type="ARBA" id="ARBA00023136"/>
    </source>
</evidence>
<protein>
    <submittedName>
        <fullName evidence="6">DoxX family protein</fullName>
    </submittedName>
</protein>
<reference evidence="6 7" key="1">
    <citation type="submission" date="2024-10" db="EMBL/GenBank/DDBJ databases">
        <title>The Natural Products Discovery Center: Release of the First 8490 Sequenced Strains for Exploring Actinobacteria Biosynthetic Diversity.</title>
        <authorList>
            <person name="Kalkreuter E."/>
            <person name="Kautsar S.A."/>
            <person name="Yang D."/>
            <person name="Bader C.D."/>
            <person name="Teijaro C.N."/>
            <person name="Fluegel L."/>
            <person name="Davis C.M."/>
            <person name="Simpson J.R."/>
            <person name="Lauterbach L."/>
            <person name="Steele A.D."/>
            <person name="Gui C."/>
            <person name="Meng S."/>
            <person name="Li G."/>
            <person name="Viehrig K."/>
            <person name="Ye F."/>
            <person name="Su P."/>
            <person name="Kiefer A.F."/>
            <person name="Nichols A."/>
            <person name="Cepeda A.J."/>
            <person name="Yan W."/>
            <person name="Fan B."/>
            <person name="Jiang Y."/>
            <person name="Adhikari A."/>
            <person name="Zheng C.-J."/>
            <person name="Schuster L."/>
            <person name="Cowan T.M."/>
            <person name="Smanski M.J."/>
            <person name="Chevrette M.G."/>
            <person name="De Carvalho L.P.S."/>
            <person name="Shen B."/>
        </authorList>
    </citation>
    <scope>NUCLEOTIDE SEQUENCE [LARGE SCALE GENOMIC DNA]</scope>
    <source>
        <strain evidence="6 7">NPDC004550</strain>
    </source>
</reference>
<evidence type="ECO:0000313" key="7">
    <source>
        <dbReference type="Proteomes" id="UP001601521"/>
    </source>
</evidence>
<accession>A0ABW6NPW5</accession>
<dbReference type="RefSeq" id="WP_387253369.1">
    <property type="nucleotide sequence ID" value="NZ_JBIALX010000010.1"/>
</dbReference>
<dbReference type="EMBL" id="JBIALX010000010">
    <property type="protein sequence ID" value="MFF0456487.1"/>
    <property type="molecule type" value="Genomic_DNA"/>
</dbReference>
<keyword evidence="3 5" id="KW-1133">Transmembrane helix</keyword>
<dbReference type="Pfam" id="PF13564">
    <property type="entry name" value="DoxX_2"/>
    <property type="match status" value="1"/>
</dbReference>
<feature type="transmembrane region" description="Helical" evidence="5">
    <location>
        <begin position="87"/>
        <end position="107"/>
    </location>
</feature>
<gene>
    <name evidence="6" type="ORF">ACFYTH_24250</name>
</gene>
<sequence>MLLVLGFLPIGAANVLAVAAMRERAEHLGYSVAAFRGIGVLQIAGALGIVGGFVWWPLGAAAGIGLVLLMIGAVISHVKVGDGLGEYAPAIGVGVLALAYVVTVFGAHL</sequence>